<dbReference type="InterPro" id="IPR012334">
    <property type="entry name" value="Pectin_lyas_fold"/>
</dbReference>
<evidence type="ECO:0000256" key="9">
    <source>
        <dbReference type="ARBA" id="ARBA00023180"/>
    </source>
</evidence>
<feature type="signal peptide" evidence="19">
    <location>
        <begin position="1"/>
        <end position="16"/>
    </location>
</feature>
<keyword evidence="6" id="KW-0677">Repeat</keyword>
<keyword evidence="11" id="KW-0961">Cell wall biogenesis/degradation</keyword>
<dbReference type="Pfam" id="PF00295">
    <property type="entry name" value="Glyco_hydro_28"/>
    <property type="match status" value="1"/>
</dbReference>
<accession>A0ABR4FT01</accession>
<keyword evidence="21" id="KW-1185">Reference proteome</keyword>
<keyword evidence="10 17" id="KW-0326">Glycosidase</keyword>
<evidence type="ECO:0000313" key="21">
    <source>
        <dbReference type="Proteomes" id="UP001610563"/>
    </source>
</evidence>
<evidence type="ECO:0000256" key="2">
    <source>
        <dbReference type="ARBA" id="ARBA00008834"/>
    </source>
</evidence>
<keyword evidence="7 17" id="KW-0378">Hydrolase</keyword>
<evidence type="ECO:0000256" key="13">
    <source>
        <dbReference type="ARBA" id="ARBA00037707"/>
    </source>
</evidence>
<evidence type="ECO:0000256" key="5">
    <source>
        <dbReference type="ARBA" id="ARBA00022729"/>
    </source>
</evidence>
<dbReference type="SUPFAM" id="SSF51126">
    <property type="entry name" value="Pectin lyase-like"/>
    <property type="match status" value="1"/>
</dbReference>
<evidence type="ECO:0000256" key="7">
    <source>
        <dbReference type="ARBA" id="ARBA00022801"/>
    </source>
</evidence>
<evidence type="ECO:0000256" key="15">
    <source>
        <dbReference type="ARBA" id="ARBA00042861"/>
    </source>
</evidence>
<evidence type="ECO:0000256" key="4">
    <source>
        <dbReference type="ARBA" id="ARBA00022525"/>
    </source>
</evidence>
<dbReference type="InterPro" id="IPR000743">
    <property type="entry name" value="Glyco_hydro_28"/>
</dbReference>
<keyword evidence="5 19" id="KW-0732">Signal</keyword>
<comment type="function">
    <text evidence="13">Involved in maceration and soft-rotting of plant tissue. Hydrolyzes the 1,4-alpha glycosidic bonds of de-esterified pectate in the smooth region of the plant cell wall.</text>
</comment>
<dbReference type="SMART" id="SM00710">
    <property type="entry name" value="PbH1"/>
    <property type="match status" value="6"/>
</dbReference>
<dbReference type="PANTHER" id="PTHR31884">
    <property type="entry name" value="POLYGALACTURONASE"/>
    <property type="match status" value="1"/>
</dbReference>
<evidence type="ECO:0000256" key="10">
    <source>
        <dbReference type="ARBA" id="ARBA00023295"/>
    </source>
</evidence>
<sequence>MKRCALLLPFVSLALGCNNPNDPAHSCASIYSVSSVAAASFCATFTASTVTETTGVPDALLSNCDYKVKHLSSACSCLETAPATATATATATSTATSSIVPSTTTAASTGTSSTISSSTYTASSTFKTTVKSTTTTAPSTTEAPTTEAATKTASSALGNGGTTCTVTEYAAISSAVESCTNILLSDIYAPPSSTIDLQNLQTGAAVIFAGTTTFGDTPDSDFDPIVISGTGVTITGTDDHVIDGNGQAYWDGQGSNGGSDKPNHFIVAKHLYSSTITSLNIINYPVHCFSIENTEDLLLSHITLNNTAGDAPNSASDGDPAAHNTDGFDIKSSTNLTLTDSAVYNQDDCVAVTSGTSITVSNMYCSGGHGLSIGSIGGKSDNDVSGVTFANSTVVDSQNGCRIKTNEGETGSVKDIRYEGIVLEGISKYGIVVQQDYLNGGPTGEPSNGVEISGVSFVDVTGTMSGGKDYYILCGDGSCENFEFEGVDITGGSGDSCNYPESGCLNGFL</sequence>
<comment type="caution">
    <text evidence="20">The sequence shown here is derived from an EMBL/GenBank/DDBJ whole genome shotgun (WGS) entry which is preliminary data.</text>
</comment>
<gene>
    <name evidence="20" type="ORF">BJX66DRAFT_40227</name>
</gene>
<evidence type="ECO:0000256" key="6">
    <source>
        <dbReference type="ARBA" id="ARBA00022737"/>
    </source>
</evidence>
<evidence type="ECO:0000256" key="17">
    <source>
        <dbReference type="RuleBase" id="RU361169"/>
    </source>
</evidence>
<reference evidence="20 21" key="1">
    <citation type="submission" date="2024-07" db="EMBL/GenBank/DDBJ databases">
        <title>Section-level genome sequencing and comparative genomics of Aspergillus sections Usti and Cavernicolus.</title>
        <authorList>
            <consortium name="Lawrence Berkeley National Laboratory"/>
            <person name="Nybo J.L."/>
            <person name="Vesth T.C."/>
            <person name="Theobald S."/>
            <person name="Frisvad J.C."/>
            <person name="Larsen T.O."/>
            <person name="Kjaerboelling I."/>
            <person name="Rothschild-Mancinelli K."/>
            <person name="Lyhne E.K."/>
            <person name="Kogle M.E."/>
            <person name="Barry K."/>
            <person name="Clum A."/>
            <person name="Na H."/>
            <person name="Ledsgaard L."/>
            <person name="Lin J."/>
            <person name="Lipzen A."/>
            <person name="Kuo A."/>
            <person name="Riley R."/>
            <person name="Mondo S."/>
            <person name="Labutti K."/>
            <person name="Haridas S."/>
            <person name="Pangalinan J."/>
            <person name="Salamov A.A."/>
            <person name="Simmons B.A."/>
            <person name="Magnuson J.K."/>
            <person name="Chen J."/>
            <person name="Drula E."/>
            <person name="Henrissat B."/>
            <person name="Wiebenga A."/>
            <person name="Lubbers R.J."/>
            <person name="Gomes A.C."/>
            <person name="Makela M.R."/>
            <person name="Stajich J."/>
            <person name="Grigoriev I.V."/>
            <person name="Mortensen U.H."/>
            <person name="De Vries R.P."/>
            <person name="Baker S.E."/>
            <person name="Andersen M.R."/>
        </authorList>
    </citation>
    <scope>NUCLEOTIDE SEQUENCE [LARGE SCALE GENOMIC DNA]</scope>
    <source>
        <strain evidence="20 21">CBS 209.92</strain>
    </source>
</reference>
<organism evidence="20 21">
    <name type="scientific">Aspergillus keveii</name>
    <dbReference type="NCBI Taxonomy" id="714993"/>
    <lineage>
        <taxon>Eukaryota</taxon>
        <taxon>Fungi</taxon>
        <taxon>Dikarya</taxon>
        <taxon>Ascomycota</taxon>
        <taxon>Pezizomycotina</taxon>
        <taxon>Eurotiomycetes</taxon>
        <taxon>Eurotiomycetidae</taxon>
        <taxon>Eurotiales</taxon>
        <taxon>Aspergillaceae</taxon>
        <taxon>Aspergillus</taxon>
        <taxon>Aspergillus subgen. Nidulantes</taxon>
    </lineage>
</organism>
<comment type="subcellular location">
    <subcellularLocation>
        <location evidence="1">Secreted</location>
    </subcellularLocation>
</comment>
<keyword evidence="9" id="KW-0325">Glycoprotein</keyword>
<dbReference type="InterPro" id="IPR006626">
    <property type="entry name" value="PbH1"/>
</dbReference>
<evidence type="ECO:0000313" key="20">
    <source>
        <dbReference type="EMBL" id="KAL2786132.1"/>
    </source>
</evidence>
<comment type="similarity">
    <text evidence="2 17">Belongs to the glycosyl hydrolase 28 family.</text>
</comment>
<dbReference type="PANTHER" id="PTHR31884:SF9">
    <property type="entry name" value="ENDOPOLYGALACTURONASE D-RELATED"/>
    <property type="match status" value="1"/>
</dbReference>
<dbReference type="InterPro" id="IPR011050">
    <property type="entry name" value="Pectin_lyase_fold/virulence"/>
</dbReference>
<evidence type="ECO:0000256" key="11">
    <source>
        <dbReference type="ARBA" id="ARBA00023316"/>
    </source>
</evidence>
<evidence type="ECO:0000256" key="16">
    <source>
        <dbReference type="PROSITE-ProRule" id="PRU10052"/>
    </source>
</evidence>
<evidence type="ECO:0000256" key="8">
    <source>
        <dbReference type="ARBA" id="ARBA00023157"/>
    </source>
</evidence>
<feature type="region of interest" description="Disordered" evidence="18">
    <location>
        <begin position="131"/>
        <end position="156"/>
    </location>
</feature>
<dbReference type="PROSITE" id="PS51257">
    <property type="entry name" value="PROKAR_LIPOPROTEIN"/>
    <property type="match status" value="1"/>
</dbReference>
<keyword evidence="8" id="KW-1015">Disulfide bond</keyword>
<dbReference type="InterPro" id="IPR050434">
    <property type="entry name" value="Glycosyl_hydrlase_28"/>
</dbReference>
<keyword evidence="4" id="KW-0964">Secreted</keyword>
<dbReference type="Gene3D" id="2.160.20.10">
    <property type="entry name" value="Single-stranded right-handed beta-helix, Pectin lyase-like"/>
    <property type="match status" value="1"/>
</dbReference>
<feature type="active site" evidence="16">
    <location>
        <position position="369"/>
    </location>
</feature>
<dbReference type="EMBL" id="JBFTWV010000125">
    <property type="protein sequence ID" value="KAL2786132.1"/>
    <property type="molecule type" value="Genomic_DNA"/>
</dbReference>
<evidence type="ECO:0000256" key="14">
    <source>
        <dbReference type="ARBA" id="ARBA00041404"/>
    </source>
</evidence>
<dbReference type="EC" id="3.2.1.15" evidence="3"/>
<dbReference type="PROSITE" id="PS00502">
    <property type="entry name" value="POLYGALACTURONASE"/>
    <property type="match status" value="1"/>
</dbReference>
<protein>
    <recommendedName>
        <fullName evidence="3">endo-polygalacturonase</fullName>
        <ecNumber evidence="3">3.2.1.15</ecNumber>
    </recommendedName>
    <alternativeName>
        <fullName evidence="14">Pectinase D</fullName>
    </alternativeName>
    <alternativeName>
        <fullName evidence="15">Polygalacturonase D</fullName>
    </alternativeName>
</protein>
<comment type="catalytic activity">
    <reaction evidence="12">
        <text>(1,4-alpha-D-galacturonosyl)n+m + H2O = (1,4-alpha-D-galacturonosyl)n + (1,4-alpha-D-galacturonosyl)m.</text>
        <dbReference type="EC" id="3.2.1.15"/>
    </reaction>
</comment>
<proteinExistence type="inferred from homology"/>
<dbReference type="Proteomes" id="UP001610563">
    <property type="component" value="Unassembled WGS sequence"/>
</dbReference>
<evidence type="ECO:0000256" key="1">
    <source>
        <dbReference type="ARBA" id="ARBA00004613"/>
    </source>
</evidence>
<name>A0ABR4FT01_9EURO</name>
<evidence type="ECO:0000256" key="12">
    <source>
        <dbReference type="ARBA" id="ARBA00034074"/>
    </source>
</evidence>
<evidence type="ECO:0000256" key="18">
    <source>
        <dbReference type="SAM" id="MobiDB-lite"/>
    </source>
</evidence>
<feature type="chain" id="PRO_5046106844" description="endo-polygalacturonase" evidence="19">
    <location>
        <begin position="17"/>
        <end position="509"/>
    </location>
</feature>
<evidence type="ECO:0000256" key="19">
    <source>
        <dbReference type="SAM" id="SignalP"/>
    </source>
</evidence>
<evidence type="ECO:0000256" key="3">
    <source>
        <dbReference type="ARBA" id="ARBA00012736"/>
    </source>
</evidence>